<dbReference type="EMBL" id="KQ947429">
    <property type="protein sequence ID" value="KUJ10476.1"/>
    <property type="molecule type" value="Genomic_DNA"/>
</dbReference>
<evidence type="ECO:0000256" key="2">
    <source>
        <dbReference type="ARBA" id="ARBA00022723"/>
    </source>
</evidence>
<evidence type="ECO:0000313" key="7">
    <source>
        <dbReference type="Proteomes" id="UP000070700"/>
    </source>
</evidence>
<dbReference type="PANTHER" id="PTHR31001">
    <property type="entry name" value="UNCHARACTERIZED TRANSCRIPTIONAL REGULATORY PROTEIN"/>
    <property type="match status" value="1"/>
</dbReference>
<dbReference type="GO" id="GO:0006351">
    <property type="term" value="P:DNA-templated transcription"/>
    <property type="evidence" value="ECO:0007669"/>
    <property type="project" value="InterPro"/>
</dbReference>
<dbReference type="CDD" id="cd12148">
    <property type="entry name" value="fungal_TF_MHR"/>
    <property type="match status" value="1"/>
</dbReference>
<proteinExistence type="predicted"/>
<dbReference type="InParanoid" id="A0A132BDK7"/>
<dbReference type="InterPro" id="IPR007219">
    <property type="entry name" value="XnlR_reg_dom"/>
</dbReference>
<protein>
    <recommendedName>
        <fullName evidence="5">Zn(2)-C6 fungal-type domain-containing protein</fullName>
    </recommendedName>
</protein>
<gene>
    <name evidence="6" type="ORF">LY89DRAFT_262461</name>
</gene>
<feature type="domain" description="Zn(2)-C6 fungal-type" evidence="5">
    <location>
        <begin position="23"/>
        <end position="53"/>
    </location>
</feature>
<comment type="subcellular location">
    <subcellularLocation>
        <location evidence="1">Nucleus</location>
    </subcellularLocation>
</comment>
<evidence type="ECO:0000259" key="5">
    <source>
        <dbReference type="PROSITE" id="PS50048"/>
    </source>
</evidence>
<dbReference type="InterPro" id="IPR050613">
    <property type="entry name" value="Sec_Metabolite_Reg"/>
</dbReference>
<dbReference type="InterPro" id="IPR001138">
    <property type="entry name" value="Zn2Cys6_DnaBD"/>
</dbReference>
<dbReference type="GO" id="GO:0005634">
    <property type="term" value="C:nucleus"/>
    <property type="evidence" value="ECO:0007669"/>
    <property type="project" value="UniProtKB-SubCell"/>
</dbReference>
<reference evidence="6 7" key="1">
    <citation type="submission" date="2015-10" db="EMBL/GenBank/DDBJ databases">
        <title>Full genome of DAOMC 229536 Phialocephala scopiformis, a fungal endophyte of spruce producing the potent anti-insectan compound rugulosin.</title>
        <authorList>
            <consortium name="DOE Joint Genome Institute"/>
            <person name="Walker A.K."/>
            <person name="Frasz S.L."/>
            <person name="Seifert K.A."/>
            <person name="Miller J.D."/>
            <person name="Mondo S.J."/>
            <person name="Labutti K."/>
            <person name="Lipzen A."/>
            <person name="Dockter R."/>
            <person name="Kennedy M."/>
            <person name="Grigoriev I.V."/>
            <person name="Spatafora J.W."/>
        </authorList>
    </citation>
    <scope>NUCLEOTIDE SEQUENCE [LARGE SCALE GENOMIC DNA]</scope>
    <source>
        <strain evidence="6 7">CBS 120377</strain>
    </source>
</reference>
<name>A0A132BDK7_MOLSC</name>
<dbReference type="OrthoDB" id="3989227at2759"/>
<dbReference type="Pfam" id="PF04082">
    <property type="entry name" value="Fungal_trans"/>
    <property type="match status" value="1"/>
</dbReference>
<organism evidence="6 7">
    <name type="scientific">Mollisia scopiformis</name>
    <name type="common">Conifer needle endophyte fungus</name>
    <name type="synonym">Phialocephala scopiformis</name>
    <dbReference type="NCBI Taxonomy" id="149040"/>
    <lineage>
        <taxon>Eukaryota</taxon>
        <taxon>Fungi</taxon>
        <taxon>Dikarya</taxon>
        <taxon>Ascomycota</taxon>
        <taxon>Pezizomycotina</taxon>
        <taxon>Leotiomycetes</taxon>
        <taxon>Helotiales</taxon>
        <taxon>Mollisiaceae</taxon>
        <taxon>Mollisia</taxon>
    </lineage>
</organism>
<sequence>MPIAPHEANSLPGKIRRQRLTTACGPCRDRRVKCNRLKPACSQCTKASRPCKYVSGNNKKLEFRHVTSPDSEAPSDGSWTSLLDQQTSLSRTPSCTGIPSWVLAEEKELSFPRPKRCMPPAHGVPISSLDEEFLHFMTSRMPSSILCQRYFENFLRTIYPLVPICHVPTLEQTYSSFYSTLCSDISAELLLLVLAILSAGSANMPSPDSSSPLLLDLYNEIASHLDLASYHIRDEDAALQLLQAHLIMNTFRANQLAPFAAYGFLPQAIRFGQLMRLHLEQSEARNCKSSRSPECVEQRRRVWFHLVFLDVESVVANGLPPIIRSDGYITKLPSLTYDCEPLSEPKQQVFENMSSTMIATQGHYLWAKHMQKWFEVLPTQAEVADFRAVINHLLEVVPDNGCPEEQWTRTYLKMQIDRAYCMLGLRFWQLDRFSGTGCQSEVVRTARSFLHHYLTLSASSNSHFSWFLPGLVQPLHAMIILLMHLSSCTHIYSEESLSRSLLDDVFELRISRIRAGSIISEKAKIKGEMLPQRSNKRYSMLVDLRMRVWKRLGWDRNGRGKDPFCGRLDDEDGQRAETSGEEGINDVAKGGQEDSTDSMNSYMVGIEDLMAEDPMDMFHWDKWEGLTEGLFVS</sequence>
<evidence type="ECO:0000256" key="1">
    <source>
        <dbReference type="ARBA" id="ARBA00004123"/>
    </source>
</evidence>
<dbReference type="GO" id="GO:0000981">
    <property type="term" value="F:DNA-binding transcription factor activity, RNA polymerase II-specific"/>
    <property type="evidence" value="ECO:0007669"/>
    <property type="project" value="InterPro"/>
</dbReference>
<dbReference type="CDD" id="cd00067">
    <property type="entry name" value="GAL4"/>
    <property type="match status" value="1"/>
</dbReference>
<dbReference type="GO" id="GO:0008270">
    <property type="term" value="F:zinc ion binding"/>
    <property type="evidence" value="ECO:0007669"/>
    <property type="project" value="InterPro"/>
</dbReference>
<dbReference type="GeneID" id="28816007"/>
<dbReference type="SMART" id="SM00906">
    <property type="entry name" value="Fungal_trans"/>
    <property type="match status" value="1"/>
</dbReference>
<dbReference type="GO" id="GO:0003677">
    <property type="term" value="F:DNA binding"/>
    <property type="evidence" value="ECO:0007669"/>
    <property type="project" value="InterPro"/>
</dbReference>
<dbReference type="Proteomes" id="UP000070700">
    <property type="component" value="Unassembled WGS sequence"/>
</dbReference>
<dbReference type="PANTHER" id="PTHR31001:SF40">
    <property type="entry name" value="ZN(II)2CYS6 TRANSCRIPTION FACTOR (EUROFUNG)"/>
    <property type="match status" value="1"/>
</dbReference>
<dbReference type="KEGG" id="psco:LY89DRAFT_262461"/>
<keyword evidence="7" id="KW-1185">Reference proteome</keyword>
<evidence type="ECO:0000256" key="4">
    <source>
        <dbReference type="SAM" id="MobiDB-lite"/>
    </source>
</evidence>
<dbReference type="Gene3D" id="4.10.240.10">
    <property type="entry name" value="Zn(2)-C6 fungal-type DNA-binding domain"/>
    <property type="match status" value="1"/>
</dbReference>
<accession>A0A132BDK7</accession>
<dbReference type="RefSeq" id="XP_018064831.1">
    <property type="nucleotide sequence ID" value="XM_018206281.1"/>
</dbReference>
<dbReference type="PROSITE" id="PS00463">
    <property type="entry name" value="ZN2_CY6_FUNGAL_1"/>
    <property type="match status" value="1"/>
</dbReference>
<dbReference type="InterPro" id="IPR036864">
    <property type="entry name" value="Zn2-C6_fun-type_DNA-bd_sf"/>
</dbReference>
<dbReference type="SMART" id="SM00066">
    <property type="entry name" value="GAL4"/>
    <property type="match status" value="1"/>
</dbReference>
<evidence type="ECO:0000313" key="6">
    <source>
        <dbReference type="EMBL" id="KUJ10476.1"/>
    </source>
</evidence>
<evidence type="ECO:0000256" key="3">
    <source>
        <dbReference type="ARBA" id="ARBA00023242"/>
    </source>
</evidence>
<keyword evidence="3" id="KW-0539">Nucleus</keyword>
<dbReference type="AlphaFoldDB" id="A0A132BDK7"/>
<dbReference type="SUPFAM" id="SSF57701">
    <property type="entry name" value="Zn2/Cys6 DNA-binding domain"/>
    <property type="match status" value="1"/>
</dbReference>
<keyword evidence="2" id="KW-0479">Metal-binding</keyword>
<dbReference type="Pfam" id="PF00172">
    <property type="entry name" value="Zn_clus"/>
    <property type="match status" value="1"/>
</dbReference>
<dbReference type="PROSITE" id="PS50048">
    <property type="entry name" value="ZN2_CY6_FUNGAL_2"/>
    <property type="match status" value="1"/>
</dbReference>
<feature type="region of interest" description="Disordered" evidence="4">
    <location>
        <begin position="563"/>
        <end position="599"/>
    </location>
</feature>